<feature type="transmembrane region" description="Helical" evidence="3">
    <location>
        <begin position="6"/>
        <end position="27"/>
    </location>
</feature>
<evidence type="ECO:0000256" key="2">
    <source>
        <dbReference type="ARBA" id="ARBA00008404"/>
    </source>
</evidence>
<keyword evidence="3" id="KW-1133">Transmembrane helix</keyword>
<comment type="similarity">
    <text evidence="2">Belongs to the CPA3 antiporters (TC 2.A.63) subunit G family.</text>
</comment>
<dbReference type="Proteomes" id="UP001158045">
    <property type="component" value="Unassembled WGS sequence"/>
</dbReference>
<dbReference type="NCBIfam" id="TIGR01300">
    <property type="entry name" value="CPA3_mnhG_phaG"/>
    <property type="match status" value="1"/>
</dbReference>
<organism evidence="4 5">
    <name type="scientific">Fusibacter bizertensis</name>
    <dbReference type="NCBI Taxonomy" id="1488331"/>
    <lineage>
        <taxon>Bacteria</taxon>
        <taxon>Bacillati</taxon>
        <taxon>Bacillota</taxon>
        <taxon>Clostridia</taxon>
        <taxon>Eubacteriales</taxon>
        <taxon>Eubacteriales Family XII. Incertae Sedis</taxon>
        <taxon>Fusibacter</taxon>
    </lineage>
</organism>
<gene>
    <name evidence="4" type="primary">mnhG</name>
    <name evidence="4" type="ORF">QE109_06330</name>
</gene>
<accession>A0ABT6NBJ7</accession>
<evidence type="ECO:0000256" key="1">
    <source>
        <dbReference type="ARBA" id="ARBA00004141"/>
    </source>
</evidence>
<protein>
    <submittedName>
        <fullName evidence="4">Monovalent cation/H(+) antiporter subunit G</fullName>
    </submittedName>
</protein>
<dbReference type="EMBL" id="JARYZI010000003">
    <property type="protein sequence ID" value="MDH8677755.1"/>
    <property type="molecule type" value="Genomic_DNA"/>
</dbReference>
<evidence type="ECO:0000256" key="3">
    <source>
        <dbReference type="SAM" id="Phobius"/>
    </source>
</evidence>
<feature type="transmembrane region" description="Helical" evidence="3">
    <location>
        <begin position="60"/>
        <end position="79"/>
    </location>
</feature>
<dbReference type="PANTHER" id="PTHR34703">
    <property type="entry name" value="ANTIPORTER SUBUNIT MNHG2-RELATED"/>
    <property type="match status" value="1"/>
</dbReference>
<keyword evidence="5" id="KW-1185">Reference proteome</keyword>
<comment type="subcellular location">
    <subcellularLocation>
        <location evidence="1">Membrane</location>
        <topology evidence="1">Multi-pass membrane protein</topology>
    </subcellularLocation>
</comment>
<evidence type="ECO:0000313" key="5">
    <source>
        <dbReference type="Proteomes" id="UP001158045"/>
    </source>
</evidence>
<name>A0ABT6NBJ7_9FIRM</name>
<comment type="caution">
    <text evidence="4">The sequence shown here is derived from an EMBL/GenBank/DDBJ whole genome shotgun (WGS) entry which is preliminary data.</text>
</comment>
<evidence type="ECO:0000313" key="4">
    <source>
        <dbReference type="EMBL" id="MDH8677755.1"/>
    </source>
</evidence>
<sequence length="97" mass="10574">MLDLIGSIVIVIGVIFVSIGVIGIYRFNNFYARALAASKVDTVGFITIILGVILKSGFNFFTLKVIVILIVNMLINPMITHSIVRSAKISGYKIGKE</sequence>
<proteinExistence type="inferred from homology"/>
<dbReference type="PANTHER" id="PTHR34703:SF1">
    <property type="entry name" value="ANTIPORTER SUBUNIT MNHG2-RELATED"/>
    <property type="match status" value="1"/>
</dbReference>
<dbReference type="Pfam" id="PF03334">
    <property type="entry name" value="PhaG_MnhG_YufB"/>
    <property type="match status" value="1"/>
</dbReference>
<dbReference type="InterPro" id="IPR005133">
    <property type="entry name" value="PhaG_MnhG_YufB"/>
</dbReference>
<dbReference type="RefSeq" id="WP_281093576.1">
    <property type="nucleotide sequence ID" value="NZ_JARYZI010000003.1"/>
</dbReference>
<keyword evidence="3" id="KW-0472">Membrane</keyword>
<keyword evidence="3" id="KW-0812">Transmembrane</keyword>
<feature type="transmembrane region" description="Helical" evidence="3">
    <location>
        <begin position="34"/>
        <end position="54"/>
    </location>
</feature>
<reference evidence="4 5" key="1">
    <citation type="submission" date="2023-04" db="EMBL/GenBank/DDBJ databases">
        <title>Fusibacter bizertensis strain WBS, isolated from littoral bottom sediments of the Arctic seas - biochemical and genomic analysis.</title>
        <authorList>
            <person name="Brioukhanov A.L."/>
        </authorList>
    </citation>
    <scope>NUCLEOTIDE SEQUENCE [LARGE SCALE GENOMIC DNA]</scope>
    <source>
        <strain evidence="4 5">WBS</strain>
    </source>
</reference>